<name>A0A843TQ16_COLES</name>
<keyword evidence="2" id="KW-1185">Reference proteome</keyword>
<proteinExistence type="predicted"/>
<gene>
    <name evidence="1" type="ORF">Taro_005506</name>
</gene>
<feature type="non-terminal residue" evidence="1">
    <location>
        <position position="1"/>
    </location>
</feature>
<reference evidence="1" key="1">
    <citation type="submission" date="2017-07" db="EMBL/GenBank/DDBJ databases">
        <title>Taro Niue Genome Assembly and Annotation.</title>
        <authorList>
            <person name="Atibalentja N."/>
            <person name="Keating K."/>
            <person name="Fields C.J."/>
        </authorList>
    </citation>
    <scope>NUCLEOTIDE SEQUENCE</scope>
    <source>
        <strain evidence="1">Niue_2</strain>
        <tissue evidence="1">Leaf</tissue>
    </source>
</reference>
<comment type="caution">
    <text evidence="1">The sequence shown here is derived from an EMBL/GenBank/DDBJ whole genome shotgun (WGS) entry which is preliminary data.</text>
</comment>
<evidence type="ECO:0000313" key="1">
    <source>
        <dbReference type="EMBL" id="MQL73155.1"/>
    </source>
</evidence>
<evidence type="ECO:0000313" key="2">
    <source>
        <dbReference type="Proteomes" id="UP000652761"/>
    </source>
</evidence>
<dbReference type="EMBL" id="NMUH01000155">
    <property type="protein sequence ID" value="MQL73155.1"/>
    <property type="molecule type" value="Genomic_DNA"/>
</dbReference>
<protein>
    <submittedName>
        <fullName evidence="1">Uncharacterized protein</fullName>
    </submittedName>
</protein>
<accession>A0A843TQ16</accession>
<dbReference type="AlphaFoldDB" id="A0A843TQ16"/>
<sequence length="185" mass="21024">EFDRTELSKLCSAREESLRWLLGDSAFWGGFQRGLTVRTSHEAGETQGDCRSSRSSRRYHDRALVSGALAPVALEERAVYMVDMVFTWFEWHVSARGLSRYLCTVEVFVVFLDTLTLVRESRRLLALRLVLSRDIAELGLHHQQCNFLTLYTSGCHALASTLQGSEAEGYEVECNGVKWNERNEA</sequence>
<dbReference type="Proteomes" id="UP000652761">
    <property type="component" value="Unassembled WGS sequence"/>
</dbReference>
<organism evidence="1 2">
    <name type="scientific">Colocasia esculenta</name>
    <name type="common">Wild taro</name>
    <name type="synonym">Arum esculentum</name>
    <dbReference type="NCBI Taxonomy" id="4460"/>
    <lineage>
        <taxon>Eukaryota</taxon>
        <taxon>Viridiplantae</taxon>
        <taxon>Streptophyta</taxon>
        <taxon>Embryophyta</taxon>
        <taxon>Tracheophyta</taxon>
        <taxon>Spermatophyta</taxon>
        <taxon>Magnoliopsida</taxon>
        <taxon>Liliopsida</taxon>
        <taxon>Araceae</taxon>
        <taxon>Aroideae</taxon>
        <taxon>Colocasieae</taxon>
        <taxon>Colocasia</taxon>
    </lineage>
</organism>